<evidence type="ECO:0000256" key="2">
    <source>
        <dbReference type="SAM" id="SignalP"/>
    </source>
</evidence>
<gene>
    <name evidence="3" type="ORF">F7R14_30420</name>
</gene>
<protein>
    <submittedName>
        <fullName evidence="3">Porin</fullName>
    </submittedName>
</protein>
<feature type="signal peptide" evidence="2">
    <location>
        <begin position="1"/>
        <end position="28"/>
    </location>
</feature>
<evidence type="ECO:0000313" key="3">
    <source>
        <dbReference type="EMBL" id="KAB0496010.1"/>
    </source>
</evidence>
<dbReference type="InterPro" id="IPR038673">
    <property type="entry name" value="OprB_sf"/>
</dbReference>
<evidence type="ECO:0000313" key="4">
    <source>
        <dbReference type="Proteomes" id="UP000434925"/>
    </source>
</evidence>
<reference evidence="3 4" key="1">
    <citation type="submission" date="2019-09" db="EMBL/GenBank/DDBJ databases">
        <title>Draft genome sequences of 48 bacterial type strains from the CCUG.</title>
        <authorList>
            <person name="Tunovic T."/>
            <person name="Pineiro-Iglesias B."/>
            <person name="Unosson C."/>
            <person name="Inganas E."/>
            <person name="Ohlen M."/>
            <person name="Cardew S."/>
            <person name="Jensie-Markopoulos S."/>
            <person name="Salva-Serra F."/>
            <person name="Jaen-Luchoro D."/>
            <person name="Karlsson R."/>
            <person name="Svensson-Stadler L."/>
            <person name="Chun J."/>
            <person name="Moore E."/>
        </authorList>
    </citation>
    <scope>NUCLEOTIDE SEQUENCE [LARGE SCALE GENOMIC DNA]</scope>
    <source>
        <strain evidence="3 4">CCUG 51522</strain>
    </source>
</reference>
<comment type="caution">
    <text evidence="3">The sequence shown here is derived from an EMBL/GenBank/DDBJ whole genome shotgun (WGS) entry which is preliminary data.</text>
</comment>
<feature type="non-terminal residue" evidence="3">
    <location>
        <position position="79"/>
    </location>
</feature>
<sequence>MITHSNRTTRNKISMALLLLCGATSSQAQEAFNPESPWMLGDWGGLRSELLEKGYTFNVLYTGDAATNLAGGYDSHTTA</sequence>
<dbReference type="AlphaFoldDB" id="A0A7V7NYB1"/>
<organism evidence="3 4">
    <name type="scientific">Pseudomonas lini</name>
    <dbReference type="NCBI Taxonomy" id="163011"/>
    <lineage>
        <taxon>Bacteria</taxon>
        <taxon>Pseudomonadati</taxon>
        <taxon>Pseudomonadota</taxon>
        <taxon>Gammaproteobacteria</taxon>
        <taxon>Pseudomonadales</taxon>
        <taxon>Pseudomonadaceae</taxon>
        <taxon>Pseudomonas</taxon>
    </lineage>
</organism>
<evidence type="ECO:0000256" key="1">
    <source>
        <dbReference type="ARBA" id="ARBA00008769"/>
    </source>
</evidence>
<feature type="chain" id="PRO_5030524375" evidence="2">
    <location>
        <begin position="29"/>
        <end position="79"/>
    </location>
</feature>
<accession>A0A7V7NYB1</accession>
<proteinExistence type="inferred from homology"/>
<dbReference type="EMBL" id="VZPO01000018">
    <property type="protein sequence ID" value="KAB0496010.1"/>
    <property type="molecule type" value="Genomic_DNA"/>
</dbReference>
<dbReference type="Proteomes" id="UP000434925">
    <property type="component" value="Unassembled WGS sequence"/>
</dbReference>
<comment type="similarity">
    <text evidence="1">Belongs to the OprB family.</text>
</comment>
<name>A0A7V7NYB1_9PSED</name>
<dbReference type="Gene3D" id="2.40.160.180">
    <property type="entry name" value="Carbohydrate-selective porin OprB"/>
    <property type="match status" value="1"/>
</dbReference>
<keyword evidence="2" id="KW-0732">Signal</keyword>